<dbReference type="Proteomes" id="UP000789901">
    <property type="component" value="Unassembled WGS sequence"/>
</dbReference>
<name>A0ABN7WR37_GIGMA</name>
<proteinExistence type="predicted"/>
<comment type="caution">
    <text evidence="1">The sequence shown here is derived from an EMBL/GenBank/DDBJ whole genome shotgun (WGS) entry which is preliminary data.</text>
</comment>
<organism evidence="1 2">
    <name type="scientific">Gigaspora margarita</name>
    <dbReference type="NCBI Taxonomy" id="4874"/>
    <lineage>
        <taxon>Eukaryota</taxon>
        <taxon>Fungi</taxon>
        <taxon>Fungi incertae sedis</taxon>
        <taxon>Mucoromycota</taxon>
        <taxon>Glomeromycotina</taxon>
        <taxon>Glomeromycetes</taxon>
        <taxon>Diversisporales</taxon>
        <taxon>Gigasporaceae</taxon>
        <taxon>Gigaspora</taxon>
    </lineage>
</organism>
<evidence type="ECO:0000313" key="2">
    <source>
        <dbReference type="Proteomes" id="UP000789901"/>
    </source>
</evidence>
<accession>A0ABN7WR37</accession>
<dbReference type="EMBL" id="CAJVQB010057677">
    <property type="protein sequence ID" value="CAG8838259.1"/>
    <property type="molecule type" value="Genomic_DNA"/>
</dbReference>
<evidence type="ECO:0000313" key="1">
    <source>
        <dbReference type="EMBL" id="CAG8838259.1"/>
    </source>
</evidence>
<gene>
    <name evidence="1" type="ORF">GMARGA_LOCUS33886</name>
</gene>
<reference evidence="1 2" key="1">
    <citation type="submission" date="2021-06" db="EMBL/GenBank/DDBJ databases">
        <authorList>
            <person name="Kallberg Y."/>
            <person name="Tangrot J."/>
            <person name="Rosling A."/>
        </authorList>
    </citation>
    <scope>NUCLEOTIDE SEQUENCE [LARGE SCALE GENOMIC DNA]</scope>
    <source>
        <strain evidence="1 2">120-4 pot B 10/14</strain>
    </source>
</reference>
<protein>
    <submittedName>
        <fullName evidence="1">7827_t:CDS:1</fullName>
    </submittedName>
</protein>
<keyword evidence="2" id="KW-1185">Reference proteome</keyword>
<sequence length="43" mass="5146">MNLLFERKFDESNKDLGSRFEDFCEKILKMEFTTWNAKVILTG</sequence>
<feature type="non-terminal residue" evidence="1">
    <location>
        <position position="43"/>
    </location>
</feature>